<feature type="compositionally biased region" description="Polar residues" evidence="1">
    <location>
        <begin position="1"/>
        <end position="23"/>
    </location>
</feature>
<dbReference type="EMBL" id="MIKG01000004">
    <property type="protein sequence ID" value="RAO66765.1"/>
    <property type="molecule type" value="Genomic_DNA"/>
</dbReference>
<feature type="compositionally biased region" description="Basic and acidic residues" evidence="1">
    <location>
        <begin position="95"/>
        <end position="108"/>
    </location>
</feature>
<dbReference type="Pfam" id="PF08297">
    <property type="entry name" value="U3_snoRNA_assoc"/>
    <property type="match status" value="1"/>
</dbReference>
<dbReference type="GO" id="GO:0006364">
    <property type="term" value="P:rRNA processing"/>
    <property type="evidence" value="ECO:0007669"/>
    <property type="project" value="InterPro"/>
</dbReference>
<feature type="region of interest" description="Disordered" evidence="1">
    <location>
        <begin position="303"/>
        <end position="345"/>
    </location>
</feature>
<sequence length="345" mass="38023">MVTATRQGNVASPRTNGSESATNTKRKTMESKTNGHSNKRRRLSPEQEDTVIEVLSSQQEVPADNVIIQIPATQQRKIRNGDNSTSESVSTSLDRSAKEPSNHIRFGSEEPALPIRTAKEIDIEAVQPAQAQDEEDSESDDDDAPEVVDNSAQLLALKVKAQKQKEAKRRDEILQKEKRRLQDEKQKAQAKVSAAAKAKAEKLQKQSSFDSKLISDDDIVSESTATLQGSVVRESGRRVLPALLPDEILNAEPVHRLPSPPPEEQPKINTKQHKFFKEDEPAKDIRRGDVTIRVLETKKEMLPPKSSAVGRRVKAAWQAGQRGRNGNAAGGLKRVGGGSKGFVRR</sequence>
<comment type="caution">
    <text evidence="2">The sequence shown here is derived from an EMBL/GenBank/DDBJ whole genome shotgun (WGS) entry which is preliminary data.</text>
</comment>
<feature type="compositionally biased region" description="Acidic residues" evidence="1">
    <location>
        <begin position="132"/>
        <end position="146"/>
    </location>
</feature>
<feature type="region of interest" description="Disordered" evidence="1">
    <location>
        <begin position="251"/>
        <end position="283"/>
    </location>
</feature>
<dbReference type="InterPro" id="IPR013268">
    <property type="entry name" value="UTP16"/>
</dbReference>
<dbReference type="AlphaFoldDB" id="A0A364KT90"/>
<protein>
    <recommendedName>
        <fullName evidence="4">Immediate-early protein</fullName>
    </recommendedName>
</protein>
<feature type="compositionally biased region" description="Polar residues" evidence="1">
    <location>
        <begin position="71"/>
        <end position="94"/>
    </location>
</feature>
<evidence type="ECO:0000256" key="1">
    <source>
        <dbReference type="SAM" id="MobiDB-lite"/>
    </source>
</evidence>
<evidence type="ECO:0008006" key="4">
    <source>
        <dbReference type="Google" id="ProtNLM"/>
    </source>
</evidence>
<feature type="compositionally biased region" description="Basic and acidic residues" evidence="1">
    <location>
        <begin position="163"/>
        <end position="187"/>
    </location>
</feature>
<feature type="compositionally biased region" description="Low complexity" evidence="1">
    <location>
        <begin position="318"/>
        <end position="332"/>
    </location>
</feature>
<dbReference type="STRING" id="1196081.A0A364KT90"/>
<keyword evidence="3" id="KW-1185">Reference proteome</keyword>
<dbReference type="GeneID" id="63791993"/>
<dbReference type="OrthoDB" id="5423707at2759"/>
<evidence type="ECO:0000313" key="2">
    <source>
        <dbReference type="EMBL" id="RAO66765.1"/>
    </source>
</evidence>
<dbReference type="Proteomes" id="UP000249363">
    <property type="component" value="Unassembled WGS sequence"/>
</dbReference>
<evidence type="ECO:0000313" key="3">
    <source>
        <dbReference type="Proteomes" id="UP000249363"/>
    </source>
</evidence>
<dbReference type="RefSeq" id="XP_040731281.1">
    <property type="nucleotide sequence ID" value="XM_040874959.1"/>
</dbReference>
<gene>
    <name evidence="2" type="ORF">BHQ10_002777</name>
</gene>
<feature type="compositionally biased region" description="Gly residues" evidence="1">
    <location>
        <begin position="333"/>
        <end position="345"/>
    </location>
</feature>
<reference evidence="2 3" key="1">
    <citation type="journal article" date="2017" name="Biotechnol. Biofuels">
        <title>Differential beta-glucosidase expression as a function of carbon source availability in Talaromyces amestolkiae: a genomic and proteomic approach.</title>
        <authorList>
            <person name="de Eugenio L.I."/>
            <person name="Mendez-Liter J.A."/>
            <person name="Nieto-Dominguez M."/>
            <person name="Alonso L."/>
            <person name="Gil-Munoz J."/>
            <person name="Barriuso J."/>
            <person name="Prieto A."/>
            <person name="Martinez M.J."/>
        </authorList>
    </citation>
    <scope>NUCLEOTIDE SEQUENCE [LARGE SCALE GENOMIC DNA]</scope>
    <source>
        <strain evidence="2 3">CIB</strain>
    </source>
</reference>
<organism evidence="2 3">
    <name type="scientific">Talaromyces amestolkiae</name>
    <dbReference type="NCBI Taxonomy" id="1196081"/>
    <lineage>
        <taxon>Eukaryota</taxon>
        <taxon>Fungi</taxon>
        <taxon>Dikarya</taxon>
        <taxon>Ascomycota</taxon>
        <taxon>Pezizomycotina</taxon>
        <taxon>Eurotiomycetes</taxon>
        <taxon>Eurotiomycetidae</taxon>
        <taxon>Eurotiales</taxon>
        <taxon>Trichocomaceae</taxon>
        <taxon>Talaromyces</taxon>
        <taxon>Talaromyces sect. Talaromyces</taxon>
    </lineage>
</organism>
<dbReference type="GO" id="GO:0030515">
    <property type="term" value="F:snoRNA binding"/>
    <property type="evidence" value="ECO:0007669"/>
    <property type="project" value="InterPro"/>
</dbReference>
<feature type="region of interest" description="Disordered" evidence="1">
    <location>
        <begin position="1"/>
        <end position="208"/>
    </location>
</feature>
<accession>A0A364KT90</accession>
<name>A0A364KT90_TALAM</name>
<proteinExistence type="predicted"/>